<sequence length="302" mass="33226">MRFNRTASSRRASLGFTLVELLVVIAIIGVLVALLLPAVQAARTAARRMACTNNLKQIGLAILNYEGAKKELPPAFMTNPNHNVLSMVLPYAEQQSIYSQLKLDLNWDNKSNWGAITAALPIAVCPETPPPTTLPEETDSINRNIMKDFGTVKPADYAVCVDILSGPINVLGKRITKRTNWLSILQTEPTEIRHVTDGMSTTWMMMEDAGRPDTWRGGALQSGRVTGGPWADHEQFFSIHDVCGAEQMMNCNNNNEIYSFHVGGCMFLYGDGAVRFVSEDVAAETFVSLFTRDDGDVVGEIQ</sequence>
<gene>
    <name evidence="2" type="ORF">I41_01790</name>
</gene>
<keyword evidence="3" id="KW-1185">Reference proteome</keyword>
<evidence type="ECO:0000313" key="2">
    <source>
        <dbReference type="EMBL" id="QDT71024.1"/>
    </source>
</evidence>
<protein>
    <recommendedName>
        <fullName evidence="1">DUF1559 domain-containing protein</fullName>
    </recommendedName>
</protein>
<dbReference type="Gene3D" id="3.30.700.10">
    <property type="entry name" value="Glycoprotein, Type 4 Pilin"/>
    <property type="match status" value="1"/>
</dbReference>
<dbReference type="RefSeq" id="WP_145436209.1">
    <property type="nucleotide sequence ID" value="NZ_CP036339.1"/>
</dbReference>
<proteinExistence type="predicted"/>
<dbReference type="EMBL" id="CP036339">
    <property type="protein sequence ID" value="QDT71024.1"/>
    <property type="molecule type" value="Genomic_DNA"/>
</dbReference>
<evidence type="ECO:0000259" key="1">
    <source>
        <dbReference type="Pfam" id="PF07596"/>
    </source>
</evidence>
<name>A0A517TRM7_9BACT</name>
<dbReference type="AlphaFoldDB" id="A0A517TRM7"/>
<dbReference type="InterPro" id="IPR045584">
    <property type="entry name" value="Pilin-like"/>
</dbReference>
<accession>A0A517TRM7</accession>
<dbReference type="InterPro" id="IPR027558">
    <property type="entry name" value="Pre_pil_HX9DG_C"/>
</dbReference>
<dbReference type="Pfam" id="PF07596">
    <property type="entry name" value="SBP_bac_10"/>
    <property type="match status" value="1"/>
</dbReference>
<dbReference type="NCBIfam" id="TIGR02532">
    <property type="entry name" value="IV_pilin_GFxxxE"/>
    <property type="match status" value="1"/>
</dbReference>
<dbReference type="InterPro" id="IPR012902">
    <property type="entry name" value="N_methyl_site"/>
</dbReference>
<organism evidence="2 3">
    <name type="scientific">Lacipirellula limnantheis</name>
    <dbReference type="NCBI Taxonomy" id="2528024"/>
    <lineage>
        <taxon>Bacteria</taxon>
        <taxon>Pseudomonadati</taxon>
        <taxon>Planctomycetota</taxon>
        <taxon>Planctomycetia</taxon>
        <taxon>Pirellulales</taxon>
        <taxon>Lacipirellulaceae</taxon>
        <taxon>Lacipirellula</taxon>
    </lineage>
</organism>
<dbReference type="PANTHER" id="PTHR30093:SF2">
    <property type="entry name" value="TYPE II SECRETION SYSTEM PROTEIN H"/>
    <property type="match status" value="1"/>
</dbReference>
<dbReference type="NCBIfam" id="TIGR04294">
    <property type="entry name" value="pre_pil_HX9DG"/>
    <property type="match status" value="1"/>
</dbReference>
<dbReference type="SUPFAM" id="SSF54523">
    <property type="entry name" value="Pili subunits"/>
    <property type="match status" value="1"/>
</dbReference>
<dbReference type="PANTHER" id="PTHR30093">
    <property type="entry name" value="GENERAL SECRETION PATHWAY PROTEIN G"/>
    <property type="match status" value="1"/>
</dbReference>
<dbReference type="InterPro" id="IPR011453">
    <property type="entry name" value="DUF1559"/>
</dbReference>
<dbReference type="KEGG" id="llh:I41_01790"/>
<evidence type="ECO:0000313" key="3">
    <source>
        <dbReference type="Proteomes" id="UP000317909"/>
    </source>
</evidence>
<dbReference type="Proteomes" id="UP000317909">
    <property type="component" value="Chromosome"/>
</dbReference>
<reference evidence="2 3" key="1">
    <citation type="submission" date="2019-02" db="EMBL/GenBank/DDBJ databases">
        <title>Deep-cultivation of Planctomycetes and their phenomic and genomic characterization uncovers novel biology.</title>
        <authorList>
            <person name="Wiegand S."/>
            <person name="Jogler M."/>
            <person name="Boedeker C."/>
            <person name="Pinto D."/>
            <person name="Vollmers J."/>
            <person name="Rivas-Marin E."/>
            <person name="Kohn T."/>
            <person name="Peeters S.H."/>
            <person name="Heuer A."/>
            <person name="Rast P."/>
            <person name="Oberbeckmann S."/>
            <person name="Bunk B."/>
            <person name="Jeske O."/>
            <person name="Meyerdierks A."/>
            <person name="Storesund J.E."/>
            <person name="Kallscheuer N."/>
            <person name="Luecker S."/>
            <person name="Lage O.M."/>
            <person name="Pohl T."/>
            <person name="Merkel B.J."/>
            <person name="Hornburger P."/>
            <person name="Mueller R.-W."/>
            <person name="Bruemmer F."/>
            <person name="Labrenz M."/>
            <person name="Spormann A.M."/>
            <person name="Op den Camp H."/>
            <person name="Overmann J."/>
            <person name="Amann R."/>
            <person name="Jetten M.S.M."/>
            <person name="Mascher T."/>
            <person name="Medema M.H."/>
            <person name="Devos D.P."/>
            <person name="Kaster A.-K."/>
            <person name="Ovreas L."/>
            <person name="Rohde M."/>
            <person name="Galperin M.Y."/>
            <person name="Jogler C."/>
        </authorList>
    </citation>
    <scope>NUCLEOTIDE SEQUENCE [LARGE SCALE GENOMIC DNA]</scope>
    <source>
        <strain evidence="2 3">I41</strain>
    </source>
</reference>
<dbReference type="Pfam" id="PF07963">
    <property type="entry name" value="N_methyl"/>
    <property type="match status" value="1"/>
</dbReference>
<feature type="domain" description="DUF1559" evidence="1">
    <location>
        <begin position="40"/>
        <end position="283"/>
    </location>
</feature>
<dbReference type="OrthoDB" id="261883at2"/>